<dbReference type="Gene3D" id="3.30.750.24">
    <property type="entry name" value="STAS domain"/>
    <property type="match status" value="1"/>
</dbReference>
<protein>
    <submittedName>
        <fullName evidence="3">RsbT co-antagonist protein RsbRB</fullName>
    </submittedName>
</protein>
<dbReference type="InterPro" id="IPR051932">
    <property type="entry name" value="Bact_StressResp_Reg"/>
</dbReference>
<evidence type="ECO:0000256" key="1">
    <source>
        <dbReference type="ARBA" id="ARBA00022553"/>
    </source>
</evidence>
<evidence type="ECO:0000259" key="2">
    <source>
        <dbReference type="PROSITE" id="PS50801"/>
    </source>
</evidence>
<dbReference type="SUPFAM" id="SSF52091">
    <property type="entry name" value="SpoIIaa-like"/>
    <property type="match status" value="1"/>
</dbReference>
<organism evidence="3 4">
    <name type="scientific">Domibacillus aminovorans</name>
    <dbReference type="NCBI Taxonomy" id="29332"/>
    <lineage>
        <taxon>Bacteria</taxon>
        <taxon>Bacillati</taxon>
        <taxon>Bacillota</taxon>
        <taxon>Bacilli</taxon>
        <taxon>Bacillales</taxon>
        <taxon>Bacillaceae</taxon>
        <taxon>Domibacillus</taxon>
    </lineage>
</organism>
<evidence type="ECO:0000313" key="3">
    <source>
        <dbReference type="EMBL" id="OAH52566.1"/>
    </source>
</evidence>
<dbReference type="OrthoDB" id="9800154at2"/>
<dbReference type="AlphaFoldDB" id="A0A177KHU3"/>
<comment type="caution">
    <text evidence="3">The sequence shown here is derived from an EMBL/GenBank/DDBJ whole genome shotgun (WGS) entry which is preliminary data.</text>
</comment>
<gene>
    <name evidence="3" type="ORF">AWH48_14285</name>
</gene>
<keyword evidence="1" id="KW-0597">Phosphoprotein</keyword>
<dbReference type="RefSeq" id="WP_018395256.1">
    <property type="nucleotide sequence ID" value="NZ_LQWZ01000038.1"/>
</dbReference>
<evidence type="ECO:0000313" key="4">
    <source>
        <dbReference type="Proteomes" id="UP000077271"/>
    </source>
</evidence>
<dbReference type="InterPro" id="IPR036513">
    <property type="entry name" value="STAS_dom_sf"/>
</dbReference>
<dbReference type="InterPro" id="IPR002645">
    <property type="entry name" value="STAS_dom"/>
</dbReference>
<dbReference type="CDD" id="cd07041">
    <property type="entry name" value="STAS_RsbR_RsbS_like"/>
    <property type="match status" value="1"/>
</dbReference>
<sequence>MHRNPAVHQFLLERAWDLTEEWYASLDQSKVTGIYASTDPVAIQKLKQQNFAFHEHLCEVFIKKEQEFFEDFNDWIIQIAKDSGHLDTPNYIILGEFLNVQEQYLNYIDEFVQRNEGIYSHEEANRWTRMIIKAFGNVMKRFVKENHKFSQIQLRSQQEVIRELSTPVIALQNQKGLLPIIGSVDTERAKHLLEQAISQCVEKQINHLFIDLSGVAIVDTMVALQIFHLIDALKLVGVKTTLSGIRPEVAMTSIQLGLSFNDLDIAGNLMQALKQ</sequence>
<dbReference type="PROSITE" id="PS50801">
    <property type="entry name" value="STAS"/>
    <property type="match status" value="1"/>
</dbReference>
<proteinExistence type="predicted"/>
<name>A0A177KHU3_9BACI</name>
<reference evidence="3 4" key="1">
    <citation type="submission" date="2016-01" db="EMBL/GenBank/DDBJ databases">
        <title>Investigation of taxonomic status of Bacillus aminovorans.</title>
        <authorList>
            <person name="Verma A."/>
            <person name="Pal Y."/>
            <person name="Krishnamurthi S."/>
        </authorList>
    </citation>
    <scope>NUCLEOTIDE SEQUENCE [LARGE SCALE GENOMIC DNA]</scope>
    <source>
        <strain evidence="3 4">DSM 4337</strain>
    </source>
</reference>
<dbReference type="Pfam" id="PF01740">
    <property type="entry name" value="STAS"/>
    <property type="match status" value="1"/>
</dbReference>
<accession>A0A177KHU3</accession>
<dbReference type="PANTHER" id="PTHR33745:SF3">
    <property type="entry name" value="RSBT CO-ANTAGONIST PROTEIN RSBRC"/>
    <property type="match status" value="1"/>
</dbReference>
<dbReference type="EMBL" id="LQWZ01000038">
    <property type="protein sequence ID" value="OAH52566.1"/>
    <property type="molecule type" value="Genomic_DNA"/>
</dbReference>
<feature type="domain" description="STAS" evidence="2">
    <location>
        <begin position="177"/>
        <end position="275"/>
    </location>
</feature>
<dbReference type="PANTHER" id="PTHR33745">
    <property type="entry name" value="RSBT ANTAGONIST PROTEIN RSBS-RELATED"/>
    <property type="match status" value="1"/>
</dbReference>
<dbReference type="Proteomes" id="UP000077271">
    <property type="component" value="Unassembled WGS sequence"/>
</dbReference>